<dbReference type="NCBIfam" id="TIGR02669">
    <property type="entry name" value="SpoIID_LytB"/>
    <property type="match status" value="1"/>
</dbReference>
<evidence type="ECO:0000259" key="1">
    <source>
        <dbReference type="Pfam" id="PF08486"/>
    </source>
</evidence>
<sequence>MLFRMPKTMRTVTAILAGVIGLSVWTALPSNGAAVPSLDTIRVGIFMDTNKYKLNTAAASFSSAGTLQVGLRLPSGVIPMFQTGSGEMIRFTLDDYKPMLLESTNYQTALALLKRLKAMGGSGMMTTTNDPRGKVYQIVEGSYPSAAEAKAAGDRWLKDATVAGYTGKGSNATLIGPLHLETGMSYASKSEAVKAAQSLSASGAEAYAALKQSGSAAVYTVLIGAESDQTALGKVKAAALQANPALALAIRQTDAANVYSLIRDDYTTAESASKPPVALYSVPAAGAKLWVATTAESGIKLTERYNRSYRGSFEVSGLNNKLAVINELPFEQYVYAVVGAEMPASWPAEALKSQAIAARTYALYQGFGFQVAHVVDTTLSQAYGGIGSEKPTTIAAVDATRGEVAMYNGKLIETVFSSSAGGMTADSKEIWGSDIAYLKSVSSPDTASEKGLYKWYRIVAPSGSVGYMREDLLDVTDQVSPAGQPLLRVKTNGSKMRPIPLIQDDVPVVDSVNAGTLVVQLDKVTQSNEMSWVRGSYSADALLKLTQGKLQKAISGKITTLEVSQRGPSGRPTEIQVNGQKLQVKNPDGYRSAFGGLPSTFFTIDETARVTMAGAGNSLRNRPEDSSAVYIQGGDGSARELKTSNYFILGGDGQVRAATKDPGFRFVGNGYGHGVGLSQYGARGLAELGYDYKYIMQYYYKDAKIVKE</sequence>
<dbReference type="InterPro" id="IPR051922">
    <property type="entry name" value="Bact_Sporulation_Assoc"/>
</dbReference>
<proteinExistence type="predicted"/>
<dbReference type="GO" id="GO:0030288">
    <property type="term" value="C:outer membrane-bounded periplasmic space"/>
    <property type="evidence" value="ECO:0007669"/>
    <property type="project" value="TreeGrafter"/>
</dbReference>
<dbReference type="OrthoDB" id="9794671at2"/>
<dbReference type="InterPro" id="IPR013693">
    <property type="entry name" value="SpoIID/LytB_N"/>
</dbReference>
<evidence type="ECO:0000313" key="3">
    <source>
        <dbReference type="Proteomes" id="UP000272528"/>
    </source>
</evidence>
<dbReference type="PANTHER" id="PTHR30032">
    <property type="entry name" value="N-ACETYLMURAMOYL-L-ALANINE AMIDASE-RELATED"/>
    <property type="match status" value="1"/>
</dbReference>
<dbReference type="Proteomes" id="UP000272528">
    <property type="component" value="Chromosome"/>
</dbReference>
<dbReference type="GO" id="GO:0030435">
    <property type="term" value="P:sporulation resulting in formation of a cellular spore"/>
    <property type="evidence" value="ECO:0007669"/>
    <property type="project" value="InterPro"/>
</dbReference>
<dbReference type="InterPro" id="IPR013486">
    <property type="entry name" value="SpoIID/LytB"/>
</dbReference>
<dbReference type="AlphaFoldDB" id="A0A3S9ADM7"/>
<dbReference type="Pfam" id="PF08486">
    <property type="entry name" value="SpoIID"/>
    <property type="match status" value="1"/>
</dbReference>
<keyword evidence="3" id="KW-1185">Reference proteome</keyword>
<dbReference type="KEGG" id="palb:EJC50_23215"/>
<reference evidence="3" key="1">
    <citation type="submission" date="2018-12" db="EMBL/GenBank/DDBJ databases">
        <title>Genome sequence of Peanibacillus sp.</title>
        <authorList>
            <person name="Subramani G."/>
            <person name="Srinivasan S."/>
            <person name="Kim M.K."/>
        </authorList>
    </citation>
    <scope>NUCLEOTIDE SEQUENCE [LARGE SCALE GENOMIC DNA]</scope>
    <source>
        <strain evidence="3">18JY67-1</strain>
    </source>
</reference>
<gene>
    <name evidence="2" type="ORF">EJC50_23215</name>
</gene>
<name>A0A3S9ADM7_9BACL</name>
<accession>A0A3S9ADM7</accession>
<organism evidence="2 3">
    <name type="scientific">Paenibacillus albus</name>
    <dbReference type="NCBI Taxonomy" id="2495582"/>
    <lineage>
        <taxon>Bacteria</taxon>
        <taxon>Bacillati</taxon>
        <taxon>Bacillota</taxon>
        <taxon>Bacilli</taxon>
        <taxon>Bacillales</taxon>
        <taxon>Paenibacillaceae</taxon>
        <taxon>Paenibacillus</taxon>
    </lineage>
</organism>
<protein>
    <submittedName>
        <fullName evidence="2">SpoIID/LytB domain-containing protein</fullName>
    </submittedName>
</protein>
<feature type="domain" description="Sporulation stage II protein D amidase enhancer LytB N-terminal" evidence="1">
    <location>
        <begin position="319"/>
        <end position="407"/>
    </location>
</feature>
<evidence type="ECO:0000313" key="2">
    <source>
        <dbReference type="EMBL" id="AZN43867.1"/>
    </source>
</evidence>
<dbReference type="PANTHER" id="PTHR30032:SF4">
    <property type="entry name" value="AMIDASE ENHANCER"/>
    <property type="match status" value="1"/>
</dbReference>
<dbReference type="EMBL" id="CP034437">
    <property type="protein sequence ID" value="AZN43867.1"/>
    <property type="molecule type" value="Genomic_DNA"/>
</dbReference>